<feature type="chain" id="PRO_5044849261" evidence="2">
    <location>
        <begin position="16"/>
        <end position="300"/>
    </location>
</feature>
<proteinExistence type="predicted"/>
<organism evidence="3 4">
    <name type="scientific">Forsythia ovata</name>
    <dbReference type="NCBI Taxonomy" id="205694"/>
    <lineage>
        <taxon>Eukaryota</taxon>
        <taxon>Viridiplantae</taxon>
        <taxon>Streptophyta</taxon>
        <taxon>Embryophyta</taxon>
        <taxon>Tracheophyta</taxon>
        <taxon>Spermatophyta</taxon>
        <taxon>Magnoliopsida</taxon>
        <taxon>eudicotyledons</taxon>
        <taxon>Gunneridae</taxon>
        <taxon>Pentapetalae</taxon>
        <taxon>asterids</taxon>
        <taxon>lamiids</taxon>
        <taxon>Lamiales</taxon>
        <taxon>Oleaceae</taxon>
        <taxon>Forsythieae</taxon>
        <taxon>Forsythia</taxon>
    </lineage>
</organism>
<accession>A0ABD1SRC6</accession>
<protein>
    <submittedName>
        <fullName evidence="3">Mitochondrial substrate carrier family protein</fullName>
    </submittedName>
</protein>
<evidence type="ECO:0000313" key="4">
    <source>
        <dbReference type="Proteomes" id="UP001604277"/>
    </source>
</evidence>
<evidence type="ECO:0000256" key="2">
    <source>
        <dbReference type="SAM" id="SignalP"/>
    </source>
</evidence>
<dbReference type="AlphaFoldDB" id="A0ABD1SRC6"/>
<name>A0ABD1SRC6_9LAMI</name>
<feature type="signal peptide" evidence="2">
    <location>
        <begin position="1"/>
        <end position="15"/>
    </location>
</feature>
<evidence type="ECO:0000256" key="1">
    <source>
        <dbReference type="SAM" id="MobiDB-lite"/>
    </source>
</evidence>
<keyword evidence="4" id="KW-1185">Reference proteome</keyword>
<dbReference type="EMBL" id="JBFOLJ010000010">
    <property type="protein sequence ID" value="KAL2503220.1"/>
    <property type="molecule type" value="Genomic_DNA"/>
</dbReference>
<keyword evidence="2" id="KW-0732">Signal</keyword>
<sequence>MAGIFVSLCVHSVDAVKSVLQSCRIDQKPLDNIGKSIISERGVTGAFSWHFEQYCFFSANFCCLHFHIRISEKYFDSLLPQGISVFGPLLGRGLCKYCYIIHYQSKRANKAADASWFTLPCSNCWNALVEIIQKGGLSSFTGEDDNLKSAKGPSKHHLAVLGHLNCSSPIDWYLYLPKPENVAKTEGDLISGIKAGLTPRLAMYTTQGELFFASYESFKRLLSLEVPQLSPNPIEHEALNSPVSVATVQERNGHLRILLLVLDTLYKAQVIQGSREGPTPISPSPNPHHPPKKQEQEDND</sequence>
<evidence type="ECO:0000313" key="3">
    <source>
        <dbReference type="EMBL" id="KAL2503220.1"/>
    </source>
</evidence>
<gene>
    <name evidence="3" type="ORF">Fot_37068</name>
</gene>
<reference evidence="4" key="1">
    <citation type="submission" date="2024-07" db="EMBL/GenBank/DDBJ databases">
        <title>Two chromosome-level genome assemblies of Korean endemic species Abeliophyllum distichum and Forsythia ovata (Oleaceae).</title>
        <authorList>
            <person name="Jang H."/>
        </authorList>
    </citation>
    <scope>NUCLEOTIDE SEQUENCE [LARGE SCALE GENOMIC DNA]</scope>
</reference>
<dbReference type="Proteomes" id="UP001604277">
    <property type="component" value="Unassembled WGS sequence"/>
</dbReference>
<comment type="caution">
    <text evidence="3">The sequence shown here is derived from an EMBL/GenBank/DDBJ whole genome shotgun (WGS) entry which is preliminary data.</text>
</comment>
<feature type="region of interest" description="Disordered" evidence="1">
    <location>
        <begin position="274"/>
        <end position="300"/>
    </location>
</feature>